<comment type="caution">
    <text evidence="1">The sequence shown here is derived from an EMBL/GenBank/DDBJ whole genome shotgun (WGS) entry which is preliminary data.</text>
</comment>
<reference evidence="1 2" key="1">
    <citation type="submission" date="2024-11" db="EMBL/GenBank/DDBJ databases">
        <title>Chromosome-level genome assembly of Eucalyptus globulus Labill. provides insights into its genome evolution.</title>
        <authorList>
            <person name="Li X."/>
        </authorList>
    </citation>
    <scope>NUCLEOTIDE SEQUENCE [LARGE SCALE GENOMIC DNA]</scope>
    <source>
        <strain evidence="1">CL2024</strain>
        <tissue evidence="1">Fresh tender leaves</tissue>
    </source>
</reference>
<dbReference type="Proteomes" id="UP001634007">
    <property type="component" value="Unassembled WGS sequence"/>
</dbReference>
<evidence type="ECO:0000313" key="1">
    <source>
        <dbReference type="EMBL" id="KAL3744377.1"/>
    </source>
</evidence>
<organism evidence="1 2">
    <name type="scientific">Eucalyptus globulus</name>
    <name type="common">Tasmanian blue gum</name>
    <dbReference type="NCBI Taxonomy" id="34317"/>
    <lineage>
        <taxon>Eukaryota</taxon>
        <taxon>Viridiplantae</taxon>
        <taxon>Streptophyta</taxon>
        <taxon>Embryophyta</taxon>
        <taxon>Tracheophyta</taxon>
        <taxon>Spermatophyta</taxon>
        <taxon>Magnoliopsida</taxon>
        <taxon>eudicotyledons</taxon>
        <taxon>Gunneridae</taxon>
        <taxon>Pentapetalae</taxon>
        <taxon>rosids</taxon>
        <taxon>malvids</taxon>
        <taxon>Myrtales</taxon>
        <taxon>Myrtaceae</taxon>
        <taxon>Myrtoideae</taxon>
        <taxon>Eucalypteae</taxon>
        <taxon>Eucalyptus</taxon>
    </lineage>
</organism>
<dbReference type="AlphaFoldDB" id="A0ABD3KYI2"/>
<protein>
    <submittedName>
        <fullName evidence="1">Uncharacterized protein</fullName>
    </submittedName>
</protein>
<accession>A0ABD3KYI2</accession>
<feature type="non-terminal residue" evidence="1">
    <location>
        <position position="98"/>
    </location>
</feature>
<dbReference type="EMBL" id="JBJKBG010000003">
    <property type="protein sequence ID" value="KAL3744377.1"/>
    <property type="molecule type" value="Genomic_DNA"/>
</dbReference>
<name>A0ABD3KYI2_EUCGL</name>
<evidence type="ECO:0000313" key="2">
    <source>
        <dbReference type="Proteomes" id="UP001634007"/>
    </source>
</evidence>
<gene>
    <name evidence="1" type="ORF">ACJRO7_013619</name>
</gene>
<proteinExistence type="predicted"/>
<keyword evidence="2" id="KW-1185">Reference proteome</keyword>
<sequence length="98" mass="11231">MNKFNWFSRGFNSREPVDANGWLSVYLCLRVEIECGNWEIQESTLMGTEFSMDFPFMNANLTGLHNKCGYAQVIKSKSCSECGLAKYGGLMKFYFDEP</sequence>